<name>A0A8S1GUG2_9PELO</name>
<dbReference type="Gene3D" id="3.40.50.300">
    <property type="entry name" value="P-loop containing nucleotide triphosphate hydrolases"/>
    <property type="match status" value="1"/>
</dbReference>
<accession>A0A8S1GUG2</accession>
<feature type="domain" description="Peroxisomal ATPase PEX1 N-terminal C-lobe" evidence="5">
    <location>
        <begin position="66"/>
        <end position="141"/>
    </location>
</feature>
<keyword evidence="1" id="KW-0547">Nucleotide-binding</keyword>
<dbReference type="Gene3D" id="3.10.330.10">
    <property type="match status" value="1"/>
</dbReference>
<dbReference type="GO" id="GO:0005777">
    <property type="term" value="C:peroxisome"/>
    <property type="evidence" value="ECO:0007669"/>
    <property type="project" value="InterPro"/>
</dbReference>
<dbReference type="SUPFAM" id="SSF54585">
    <property type="entry name" value="Cdc48 domain 2-like"/>
    <property type="match status" value="1"/>
</dbReference>
<dbReference type="GO" id="GO:0007031">
    <property type="term" value="P:peroxisome organization"/>
    <property type="evidence" value="ECO:0007669"/>
    <property type="project" value="InterPro"/>
</dbReference>
<dbReference type="Pfam" id="PF09262">
    <property type="entry name" value="PEX-1N"/>
    <property type="match status" value="1"/>
</dbReference>
<gene>
    <name evidence="6" type="ORF">CAUJ_LOCUS3245</name>
</gene>
<dbReference type="OrthoDB" id="2187at2759"/>
<evidence type="ECO:0000256" key="2">
    <source>
        <dbReference type="ARBA" id="ARBA00022840"/>
    </source>
</evidence>
<dbReference type="Proteomes" id="UP000835052">
    <property type="component" value="Unassembled WGS sequence"/>
</dbReference>
<evidence type="ECO:0000259" key="5">
    <source>
        <dbReference type="Pfam" id="PF09262"/>
    </source>
</evidence>
<dbReference type="AlphaFoldDB" id="A0A8S1GUG2"/>
<dbReference type="SUPFAM" id="SSF52540">
    <property type="entry name" value="P-loop containing nucleoside triphosphate hydrolases"/>
    <property type="match status" value="1"/>
</dbReference>
<evidence type="ECO:0000313" key="7">
    <source>
        <dbReference type="Proteomes" id="UP000835052"/>
    </source>
</evidence>
<keyword evidence="7" id="KW-1185">Reference proteome</keyword>
<dbReference type="GO" id="GO:0016887">
    <property type="term" value="F:ATP hydrolysis activity"/>
    <property type="evidence" value="ECO:0007669"/>
    <property type="project" value="InterPro"/>
</dbReference>
<dbReference type="InterPro" id="IPR015342">
    <property type="entry name" value="PEX1-N_C-lobe"/>
</dbReference>
<evidence type="ECO:0000313" key="6">
    <source>
        <dbReference type="EMBL" id="CAD6187326.1"/>
    </source>
</evidence>
<dbReference type="EMBL" id="CAJGYM010000006">
    <property type="protein sequence ID" value="CAD6187326.1"/>
    <property type="molecule type" value="Genomic_DNA"/>
</dbReference>
<reference evidence="6" key="1">
    <citation type="submission" date="2020-10" db="EMBL/GenBank/DDBJ databases">
        <authorList>
            <person name="Kikuchi T."/>
        </authorList>
    </citation>
    <scope>NUCLEOTIDE SEQUENCE</scope>
    <source>
        <strain evidence="6">NKZ352</strain>
    </source>
</reference>
<feature type="compositionally biased region" description="Basic and acidic residues" evidence="3">
    <location>
        <begin position="395"/>
        <end position="411"/>
    </location>
</feature>
<dbReference type="CDD" id="cd00009">
    <property type="entry name" value="AAA"/>
    <property type="match status" value="1"/>
</dbReference>
<organism evidence="6 7">
    <name type="scientific">Caenorhabditis auriculariae</name>
    <dbReference type="NCBI Taxonomy" id="2777116"/>
    <lineage>
        <taxon>Eukaryota</taxon>
        <taxon>Metazoa</taxon>
        <taxon>Ecdysozoa</taxon>
        <taxon>Nematoda</taxon>
        <taxon>Chromadorea</taxon>
        <taxon>Rhabditida</taxon>
        <taxon>Rhabditina</taxon>
        <taxon>Rhabditomorpha</taxon>
        <taxon>Rhabditoidea</taxon>
        <taxon>Rhabditidae</taxon>
        <taxon>Peloderinae</taxon>
        <taxon>Caenorhabditis</taxon>
    </lineage>
</organism>
<evidence type="ECO:0000256" key="3">
    <source>
        <dbReference type="SAM" id="MobiDB-lite"/>
    </source>
</evidence>
<comment type="caution">
    <text evidence="6">The sequence shown here is derived from an EMBL/GenBank/DDBJ whole genome shotgun (WGS) entry which is preliminary data.</text>
</comment>
<sequence>MPLGGSFVDNFRLRSCRNPKLYCDVQLFGKLPFSHVYINSVLAASSGLGEGEEVILEKIENTTHCTHVEVCPLSENDYSIILESHSTIENEFLNQVRLVSKNMILPYFVSRGIHVQLRIVSVTPPTPHPVLLNEDSELHVQTAEVVSTTGKVFENQISKVIDSLSTDAFTSKYVMEGEQTVLETRILPRKIVEAWIKNQVSLIQPSTIYCIGKENTVAPEFGVVEINADQNEEEPPNFAYLYRTPTRQIRRSDSFNSALLRLFQSLQLGDKIQSIDGGLNLEEYTTVELTSLPASYVREAKSVIVTIDSKTYDWMRRFAANEKIIKSLKAKTTVHPLLLSYAGKTVEIPLGGSAVKVHVRPSKSDFKFSNYKRACFLVQENCEVIIKEEIESKSKDPSSEKIREKERKQELTDPQENYGLQSKIKLVHIGGHSQHLHDIVSLLEHQERVHCLILGGKGYGKTSLLKRLARRLAHNSMVFYSQRLDCAQLKGKSAENVEKKLSATLGKLSQKSPSVLIMDDLDSFLPFFDLEQRQIHVEKVVAGLLRSRSFFSI</sequence>
<dbReference type="InterPro" id="IPR003959">
    <property type="entry name" value="ATPase_AAA_core"/>
</dbReference>
<evidence type="ECO:0008006" key="8">
    <source>
        <dbReference type="Google" id="ProtNLM"/>
    </source>
</evidence>
<keyword evidence="2" id="KW-0067">ATP-binding</keyword>
<dbReference type="InterPro" id="IPR027417">
    <property type="entry name" value="P-loop_NTPase"/>
</dbReference>
<protein>
    <recommendedName>
        <fullName evidence="8">Peroxin-1</fullName>
    </recommendedName>
</protein>
<dbReference type="GO" id="GO:0005524">
    <property type="term" value="F:ATP binding"/>
    <property type="evidence" value="ECO:0007669"/>
    <property type="project" value="UniProtKB-KW"/>
</dbReference>
<feature type="region of interest" description="Disordered" evidence="3">
    <location>
        <begin position="395"/>
        <end position="414"/>
    </location>
</feature>
<feature type="domain" description="ATPase AAA-type core" evidence="4">
    <location>
        <begin position="452"/>
        <end position="527"/>
    </location>
</feature>
<proteinExistence type="predicted"/>
<evidence type="ECO:0000259" key="4">
    <source>
        <dbReference type="Pfam" id="PF00004"/>
    </source>
</evidence>
<dbReference type="InterPro" id="IPR029067">
    <property type="entry name" value="CDC48_domain_2-like_sf"/>
</dbReference>
<dbReference type="Pfam" id="PF00004">
    <property type="entry name" value="AAA"/>
    <property type="match status" value="1"/>
</dbReference>
<evidence type="ECO:0000256" key="1">
    <source>
        <dbReference type="ARBA" id="ARBA00022741"/>
    </source>
</evidence>